<dbReference type="InterPro" id="IPR036770">
    <property type="entry name" value="Ankyrin_rpt-contain_sf"/>
</dbReference>
<organism evidence="4 5">
    <name type="scientific">Lymnaea stagnalis</name>
    <name type="common">Great pond snail</name>
    <name type="synonym">Helix stagnalis</name>
    <dbReference type="NCBI Taxonomy" id="6523"/>
    <lineage>
        <taxon>Eukaryota</taxon>
        <taxon>Metazoa</taxon>
        <taxon>Spiralia</taxon>
        <taxon>Lophotrochozoa</taxon>
        <taxon>Mollusca</taxon>
        <taxon>Gastropoda</taxon>
        <taxon>Heterobranchia</taxon>
        <taxon>Euthyneura</taxon>
        <taxon>Panpulmonata</taxon>
        <taxon>Hygrophila</taxon>
        <taxon>Lymnaeoidea</taxon>
        <taxon>Lymnaeidae</taxon>
        <taxon>Lymnaea</taxon>
    </lineage>
</organism>
<feature type="repeat" description="ANK" evidence="3">
    <location>
        <begin position="187"/>
        <end position="219"/>
    </location>
</feature>
<feature type="repeat" description="ANK" evidence="3">
    <location>
        <begin position="288"/>
        <end position="320"/>
    </location>
</feature>
<feature type="repeat" description="ANK" evidence="3">
    <location>
        <begin position="119"/>
        <end position="151"/>
    </location>
</feature>
<comment type="caution">
    <text evidence="4">The sequence shown here is derived from an EMBL/GenBank/DDBJ whole genome shotgun (WGS) entry which is preliminary data.</text>
</comment>
<sequence length="664" mass="72792">MASNSTVTKSALKNELIKAVLSGEFDRVQTLLTQGADVNETEEVESGSVWSALTAIVSKRRSYETKGIISVLLRKGANVDWANKKGQTALVLASLNDDFEAVKLLIEYGADVNHIIQGDRNTPLILAAKRNNTKTVEILLDSGADVAHVNKEKQSAVMVAARYGSKSVLELLLKRSTVNDINCVDSHGWSALWHASYKGHCTIIEMLLSHGADITKVNDIKQNVVMLASWMKELGAVEILLNKGADVNHVDDDGNSALMLTSFHNDLDLRGVDILLQHGADVNQVNEAGWTPLMLASQGGYNSIVKLLLEHGANIDHVNHDKKDALAITLQNAKLETAKLLLNQNADANRKYSLGWTSLMIASTQQHTETIACIDLLIDHGVNINEISDDGWDALGIASYQGHSQIVEHLILRKACDKNINGRRATPLMLAALKDHTCIIDLLVNKGHVDVNQTNQDGVTALMVASENRNLKSVQELLKYGADVNIMDRKGRCTLSLAFQNNDQQVIQMLKPHIAGMSTRGLPNNTRHEYEIDAVVNKETFNFTSQTTFDDSNTVLPQNAEQCLKAVDQSVLGILKKYKNEQPQVHLTVNLVHNVNNYLCNTIETVQTPAVNNNFNALHVNAITVNDSNINKTGQVQGFPTTNNTLNIQKVTNLATDNSIINAN</sequence>
<evidence type="ECO:0000313" key="5">
    <source>
        <dbReference type="Proteomes" id="UP001497497"/>
    </source>
</evidence>
<dbReference type="SMART" id="SM00248">
    <property type="entry name" value="ANK"/>
    <property type="match status" value="14"/>
</dbReference>
<dbReference type="InterPro" id="IPR002110">
    <property type="entry name" value="Ankyrin_rpt"/>
</dbReference>
<dbReference type="EMBL" id="CAXITT010000018">
    <property type="protein sequence ID" value="CAL1527439.1"/>
    <property type="molecule type" value="Genomic_DNA"/>
</dbReference>
<evidence type="ECO:0000256" key="1">
    <source>
        <dbReference type="ARBA" id="ARBA00022737"/>
    </source>
</evidence>
<evidence type="ECO:0000313" key="4">
    <source>
        <dbReference type="EMBL" id="CAL1527439.1"/>
    </source>
</evidence>
<dbReference type="PANTHER" id="PTHR24173">
    <property type="entry name" value="ANKYRIN REPEAT CONTAINING"/>
    <property type="match status" value="1"/>
</dbReference>
<keyword evidence="2 3" id="KW-0040">ANK repeat</keyword>
<dbReference type="PROSITE" id="PS50297">
    <property type="entry name" value="ANK_REP_REGION"/>
    <property type="match status" value="6"/>
</dbReference>
<dbReference type="PANTHER" id="PTHR24173:SF74">
    <property type="entry name" value="ANKYRIN REPEAT DOMAIN-CONTAINING PROTEIN 16"/>
    <property type="match status" value="1"/>
</dbReference>
<dbReference type="PROSITE" id="PS50088">
    <property type="entry name" value="ANK_REPEAT"/>
    <property type="match status" value="7"/>
</dbReference>
<keyword evidence="1" id="KW-0677">Repeat</keyword>
<feature type="repeat" description="ANK" evidence="3">
    <location>
        <begin position="85"/>
        <end position="113"/>
    </location>
</feature>
<evidence type="ECO:0000256" key="2">
    <source>
        <dbReference type="ARBA" id="ARBA00023043"/>
    </source>
</evidence>
<protein>
    <submittedName>
        <fullName evidence="4">Uncharacterized protein</fullName>
    </submittedName>
</protein>
<feature type="repeat" description="ANK" evidence="3">
    <location>
        <begin position="354"/>
        <end position="389"/>
    </location>
</feature>
<feature type="repeat" description="ANK" evidence="3">
    <location>
        <begin position="253"/>
        <end position="287"/>
    </location>
</feature>
<evidence type="ECO:0000256" key="3">
    <source>
        <dbReference type="PROSITE-ProRule" id="PRU00023"/>
    </source>
</evidence>
<proteinExistence type="predicted"/>
<dbReference type="Proteomes" id="UP001497497">
    <property type="component" value="Unassembled WGS sequence"/>
</dbReference>
<dbReference type="Gene3D" id="1.25.40.20">
    <property type="entry name" value="Ankyrin repeat-containing domain"/>
    <property type="match status" value="5"/>
</dbReference>
<accession>A0AAV2H1D6</accession>
<reference evidence="4 5" key="1">
    <citation type="submission" date="2024-04" db="EMBL/GenBank/DDBJ databases">
        <authorList>
            <consortium name="Genoscope - CEA"/>
            <person name="William W."/>
        </authorList>
    </citation>
    <scope>NUCLEOTIDE SEQUENCE [LARGE SCALE GENOMIC DNA]</scope>
</reference>
<name>A0AAV2H1D6_LYMST</name>
<dbReference type="Pfam" id="PF12796">
    <property type="entry name" value="Ank_2"/>
    <property type="match status" value="5"/>
</dbReference>
<dbReference type="SUPFAM" id="SSF48403">
    <property type="entry name" value="Ankyrin repeat"/>
    <property type="match status" value="2"/>
</dbReference>
<keyword evidence="5" id="KW-1185">Reference proteome</keyword>
<gene>
    <name evidence="4" type="ORF">GSLYS_00001616001</name>
</gene>
<dbReference type="AlphaFoldDB" id="A0AAV2H1D6"/>
<feature type="repeat" description="ANK" evidence="3">
    <location>
        <begin position="457"/>
        <end position="489"/>
    </location>
</feature>